<evidence type="ECO:0000313" key="4">
    <source>
        <dbReference type="Proteomes" id="UP000266841"/>
    </source>
</evidence>
<dbReference type="EMBL" id="AGNL01019099">
    <property type="protein sequence ID" value="EJK62136.1"/>
    <property type="molecule type" value="Genomic_DNA"/>
</dbReference>
<accession>K0ST56</accession>
<comment type="caution">
    <text evidence="3">The sequence shown here is derived from an EMBL/GenBank/DDBJ whole genome shotgun (WGS) entry which is preliminary data.</text>
</comment>
<protein>
    <submittedName>
        <fullName evidence="3">Uncharacterized protein</fullName>
    </submittedName>
</protein>
<dbReference type="AlphaFoldDB" id="K0ST56"/>
<gene>
    <name evidence="3" type="ORF">THAOC_10232</name>
    <name evidence="2" type="ORF">THAOC_17266</name>
</gene>
<feature type="region of interest" description="Disordered" evidence="1">
    <location>
        <begin position="54"/>
        <end position="111"/>
    </location>
</feature>
<dbReference type="EMBL" id="AGNL01011136">
    <property type="protein sequence ID" value="EJK68575.1"/>
    <property type="molecule type" value="Genomic_DNA"/>
</dbReference>
<name>K0ST56_THAOC</name>
<dbReference type="Proteomes" id="UP000266841">
    <property type="component" value="Unassembled WGS sequence"/>
</dbReference>
<organism evidence="3 4">
    <name type="scientific">Thalassiosira oceanica</name>
    <name type="common">Marine diatom</name>
    <dbReference type="NCBI Taxonomy" id="159749"/>
    <lineage>
        <taxon>Eukaryota</taxon>
        <taxon>Sar</taxon>
        <taxon>Stramenopiles</taxon>
        <taxon>Ochrophyta</taxon>
        <taxon>Bacillariophyta</taxon>
        <taxon>Coscinodiscophyceae</taxon>
        <taxon>Thalassiosirophycidae</taxon>
        <taxon>Thalassiosirales</taxon>
        <taxon>Thalassiosiraceae</taxon>
        <taxon>Thalassiosira</taxon>
    </lineage>
</organism>
<keyword evidence="4" id="KW-1185">Reference proteome</keyword>
<evidence type="ECO:0000256" key="1">
    <source>
        <dbReference type="SAM" id="MobiDB-lite"/>
    </source>
</evidence>
<sequence length="133" mass="14807">MWTNRGLRVSRGDPKVAEEGRRLLTSRSRVHRFRGQGHTSVSTTLSVGIWNEAKAVGRGGQRQKSEARQGNESEATGQRRLEGSGFGVQRKESPMRSFCIKGLPGRPGFKTRAERLPECMHRAGDREAREGGF</sequence>
<feature type="compositionally biased region" description="Basic and acidic residues" evidence="1">
    <location>
        <begin position="63"/>
        <end position="82"/>
    </location>
</feature>
<evidence type="ECO:0000313" key="3">
    <source>
        <dbReference type="EMBL" id="EJK68575.1"/>
    </source>
</evidence>
<proteinExistence type="predicted"/>
<evidence type="ECO:0000313" key="2">
    <source>
        <dbReference type="EMBL" id="EJK62136.1"/>
    </source>
</evidence>
<reference evidence="3 4" key="1">
    <citation type="journal article" date="2012" name="Genome Biol.">
        <title>Genome and low-iron response of an oceanic diatom adapted to chronic iron limitation.</title>
        <authorList>
            <person name="Lommer M."/>
            <person name="Specht M."/>
            <person name="Roy A.S."/>
            <person name="Kraemer L."/>
            <person name="Andreson R."/>
            <person name="Gutowska M.A."/>
            <person name="Wolf J."/>
            <person name="Bergner S.V."/>
            <person name="Schilhabel M.B."/>
            <person name="Klostermeier U.C."/>
            <person name="Beiko R.G."/>
            <person name="Rosenstiel P."/>
            <person name="Hippler M."/>
            <person name="Laroche J."/>
        </authorList>
    </citation>
    <scope>NUCLEOTIDE SEQUENCE [LARGE SCALE GENOMIC DNA]</scope>
    <source>
        <strain evidence="3 4">CCMP1005</strain>
    </source>
</reference>